<dbReference type="InterPro" id="IPR009723">
    <property type="entry name" value="Pop1_N"/>
</dbReference>
<keyword evidence="4" id="KW-0175">Coiled coil</keyword>
<gene>
    <name evidence="8" type="ORF">BOH78_1648</name>
</gene>
<feature type="domain" description="POPLD" evidence="6">
    <location>
        <begin position="547"/>
        <end position="645"/>
    </location>
</feature>
<comment type="subcellular location">
    <subcellularLocation>
        <location evidence="1">Nucleus</location>
    </subcellularLocation>
</comment>
<dbReference type="InterPro" id="IPR039182">
    <property type="entry name" value="Pop1"/>
</dbReference>
<dbReference type="SUPFAM" id="SSF103025">
    <property type="entry name" value="Folate-binding domain"/>
    <property type="match status" value="1"/>
</dbReference>
<dbReference type="GO" id="GO:0005655">
    <property type="term" value="C:nucleolar ribonuclease P complex"/>
    <property type="evidence" value="ECO:0007669"/>
    <property type="project" value="InterPro"/>
</dbReference>
<dbReference type="GO" id="GO:0000172">
    <property type="term" value="C:ribonuclease MRP complex"/>
    <property type="evidence" value="ECO:0007669"/>
    <property type="project" value="InterPro"/>
</dbReference>
<dbReference type="PANTHER" id="PTHR22731">
    <property type="entry name" value="RIBONUCLEASES P/MRP PROTEIN SUBUNIT POP1"/>
    <property type="match status" value="1"/>
</dbReference>
<keyword evidence="2" id="KW-0819">tRNA processing</keyword>
<dbReference type="Pfam" id="PF08170">
    <property type="entry name" value="POPLD"/>
    <property type="match status" value="1"/>
</dbReference>
<reference evidence="9" key="1">
    <citation type="journal article" date="2017" name="Genome Announc.">
        <title>Genome sequences of Cyberlindnera fabianii 65, Pichia kudriavzevii 129, and Saccharomyces cerevisiae 131 isolated from fermented masau fruits in Zimbabwe.</title>
        <authorList>
            <person name="van Rijswijck I.M.H."/>
            <person name="Derks M.F.L."/>
            <person name="Abee T."/>
            <person name="de Ridder D."/>
            <person name="Smid E.J."/>
        </authorList>
    </citation>
    <scope>NUCLEOTIDE SEQUENCE [LARGE SCALE GENOMIC DNA]</scope>
    <source>
        <strain evidence="9">129</strain>
    </source>
</reference>
<dbReference type="PANTHER" id="PTHR22731:SF3">
    <property type="entry name" value="RIBONUCLEASES P_MRP PROTEIN SUBUNIT POP1"/>
    <property type="match status" value="1"/>
</dbReference>
<keyword evidence="3" id="KW-0539">Nucleus</keyword>
<evidence type="ECO:0000259" key="6">
    <source>
        <dbReference type="Pfam" id="PF08170"/>
    </source>
</evidence>
<organism evidence="8 9">
    <name type="scientific">Pichia kudriavzevii</name>
    <name type="common">Yeast</name>
    <name type="synonym">Issatchenkia orientalis</name>
    <dbReference type="NCBI Taxonomy" id="4909"/>
    <lineage>
        <taxon>Eukaryota</taxon>
        <taxon>Fungi</taxon>
        <taxon>Dikarya</taxon>
        <taxon>Ascomycota</taxon>
        <taxon>Saccharomycotina</taxon>
        <taxon>Pichiomycetes</taxon>
        <taxon>Pichiales</taxon>
        <taxon>Pichiaceae</taxon>
        <taxon>Pichia</taxon>
    </lineage>
</organism>
<evidence type="ECO:0000259" key="5">
    <source>
        <dbReference type="Pfam" id="PF06978"/>
    </source>
</evidence>
<dbReference type="AlphaFoldDB" id="A0A1V2LS44"/>
<feature type="domain" description="Pop1 N-terminal" evidence="5">
    <location>
        <begin position="67"/>
        <end position="314"/>
    </location>
</feature>
<dbReference type="Pfam" id="PF06978">
    <property type="entry name" value="POP1_N"/>
    <property type="match status" value="1"/>
</dbReference>
<dbReference type="GO" id="GO:0001682">
    <property type="term" value="P:tRNA 5'-leader removal"/>
    <property type="evidence" value="ECO:0007669"/>
    <property type="project" value="InterPro"/>
</dbReference>
<dbReference type="Proteomes" id="UP000189274">
    <property type="component" value="Unassembled WGS sequence"/>
</dbReference>
<feature type="domain" description="POP1 C-terminal" evidence="7">
    <location>
        <begin position="802"/>
        <end position="855"/>
    </location>
</feature>
<evidence type="ECO:0000256" key="2">
    <source>
        <dbReference type="ARBA" id="ARBA00022694"/>
    </source>
</evidence>
<evidence type="ECO:0000259" key="7">
    <source>
        <dbReference type="Pfam" id="PF22770"/>
    </source>
</evidence>
<dbReference type="Pfam" id="PF22770">
    <property type="entry name" value="POP1_C"/>
    <property type="match status" value="1"/>
</dbReference>
<feature type="coiled-coil region" evidence="4">
    <location>
        <begin position="191"/>
        <end position="218"/>
    </location>
</feature>
<dbReference type="InterPro" id="IPR012590">
    <property type="entry name" value="POPLD_dom"/>
</dbReference>
<evidence type="ECO:0000256" key="3">
    <source>
        <dbReference type="ARBA" id="ARBA00023242"/>
    </source>
</evidence>
<evidence type="ECO:0000313" key="9">
    <source>
        <dbReference type="Proteomes" id="UP000189274"/>
    </source>
</evidence>
<comment type="caution">
    <text evidence="8">The sequence shown here is derived from an EMBL/GenBank/DDBJ whole genome shotgun (WGS) entry which is preliminary data.</text>
</comment>
<evidence type="ECO:0000313" key="8">
    <source>
        <dbReference type="EMBL" id="ONH75499.1"/>
    </source>
</evidence>
<dbReference type="InterPro" id="IPR055079">
    <property type="entry name" value="POP1_C"/>
</dbReference>
<evidence type="ECO:0000256" key="4">
    <source>
        <dbReference type="SAM" id="Coils"/>
    </source>
</evidence>
<dbReference type="VEuPathDB" id="FungiDB:C5L36_0C02590"/>
<dbReference type="EMBL" id="MQVM01000006">
    <property type="protein sequence ID" value="ONH75499.1"/>
    <property type="molecule type" value="Genomic_DNA"/>
</dbReference>
<evidence type="ECO:0000256" key="1">
    <source>
        <dbReference type="ARBA" id="ARBA00004123"/>
    </source>
</evidence>
<proteinExistence type="predicted"/>
<accession>A0A1V2LS44</accession>
<protein>
    <submittedName>
        <fullName evidence="8">Ribonucleases P/MRP protein subunit POP1</fullName>
    </submittedName>
</protein>
<sequence length="861" mass="98761">MDSLPPKPGAYNPTVKRTKLYNSRQIRTQLNDPAFTKQPKGSNVAKQIRQSISSGGMIANKLNIPDYLAARDFEIKALDSAMVKSRTSGASRVFQSLPRTLRRRTASHNVRRIPKRMRKKALREMGFQIKNGESVMLGTKGVTPSGKPLAKKLGRGRQRWDILRKIKILKYAAKWKIKGKLPGSEYISYSDINLRKRLKLLKKELEKLETRENNENDYTPSIKNKVGSHDNTGLNTFSKVSKIVNVKYAVRQRKFRWLPTHIWHAKRAKMIKRWEWNIPNEPTQRCYRSTSRSSRIKGAVAFDTSYMNTFVINNDITNNEELEKYFKRVTKGKLNLKSLKAGLAWDGYVYDYEDSKDPLGKILVVQAGTKILGRVHPSIFTTVFSQLLNWFRETEGVSIHDCKYSLASIEITGPKALTALQSICFSEKECKSFRNFMNLHKLNDLNTIPNGTVFTFDVQDPRFFTKPSLPSKPNITYDEQLNILVSLKRKPDISDSLLDIERRAMSYNSQLSLTELGQRKAKYPGENIPYKSTDAYISVMVIKSEDKWIFMMPWYWMVPFWHSLMHVPHVNFGGFKQLEQLRLEKGLLGWSDMVFTRDGFIQCEIEREETEKKWRKRPKSKRVEYTKIKVDGRVGELLSPFGLDWRGLQTLRLVVQKLINDGKIDTLTTNRRKFDEKMNLVPQSRNDVEFLVQAIQSAELQLKNKNMHSTLLKYKPITLERSEIEYSSISFNIPQLPPLQVVAIKLSCVNSGNIKANARIFTVPKDNLSIWTEVSSGKVKTLSASNMRVCSMVDPEKYTPQITDLVGLVTSGTFNLTQGKFAGIGYVDTNAVKGQELGFFLVRNVSSTSYSLTKWAKIPLH</sequence>
<name>A0A1V2LS44_PICKU</name>